<organism evidence="4 5">
    <name type="scientific">Dyella nitratireducens</name>
    <dbReference type="NCBI Taxonomy" id="1849580"/>
    <lineage>
        <taxon>Bacteria</taxon>
        <taxon>Pseudomonadati</taxon>
        <taxon>Pseudomonadota</taxon>
        <taxon>Gammaproteobacteria</taxon>
        <taxon>Lysobacterales</taxon>
        <taxon>Rhodanobacteraceae</taxon>
        <taxon>Dyella</taxon>
    </lineage>
</organism>
<gene>
    <name evidence="4" type="ORF">GCM10010981_19090</name>
</gene>
<dbReference type="Proteomes" id="UP000620046">
    <property type="component" value="Unassembled WGS sequence"/>
</dbReference>
<dbReference type="Pfam" id="PF00072">
    <property type="entry name" value="Response_reg"/>
    <property type="match status" value="1"/>
</dbReference>
<protein>
    <recommendedName>
        <fullName evidence="3">Response regulatory domain-containing protein</fullName>
    </recommendedName>
</protein>
<dbReference type="SMART" id="SM00448">
    <property type="entry name" value="REC"/>
    <property type="match status" value="1"/>
</dbReference>
<dbReference type="RefSeq" id="WP_188793969.1">
    <property type="nucleotide sequence ID" value="NZ_BMJA01000001.1"/>
</dbReference>
<comment type="caution">
    <text evidence="4">The sequence shown here is derived from an EMBL/GenBank/DDBJ whole genome shotgun (WGS) entry which is preliminary data.</text>
</comment>
<keyword evidence="5" id="KW-1185">Reference proteome</keyword>
<evidence type="ECO:0000313" key="5">
    <source>
        <dbReference type="Proteomes" id="UP000620046"/>
    </source>
</evidence>
<evidence type="ECO:0000313" key="4">
    <source>
        <dbReference type="EMBL" id="GGA30272.1"/>
    </source>
</evidence>
<dbReference type="EMBL" id="BMJA01000001">
    <property type="protein sequence ID" value="GGA30272.1"/>
    <property type="molecule type" value="Genomic_DNA"/>
</dbReference>
<accession>A0ABQ1FU16</accession>
<name>A0ABQ1FU16_9GAMM</name>
<sequence>MTTLLYVEDDEDNAFMLGRRLLRHGIQIRHVEDGEKALIAAVWKRPDAVLLDINLPGINGVEVLQKLRANALTNDVPVIVLSAHVMEDDILRAMQAGANAFLPKPIDFPKLLDALQRVIKHDNPNLEGSAS</sequence>
<dbReference type="PANTHER" id="PTHR44591">
    <property type="entry name" value="STRESS RESPONSE REGULATOR PROTEIN 1"/>
    <property type="match status" value="1"/>
</dbReference>
<keyword evidence="1 2" id="KW-0597">Phosphoprotein</keyword>
<proteinExistence type="predicted"/>
<dbReference type="InterPro" id="IPR050595">
    <property type="entry name" value="Bact_response_regulator"/>
</dbReference>
<evidence type="ECO:0000256" key="1">
    <source>
        <dbReference type="ARBA" id="ARBA00022553"/>
    </source>
</evidence>
<dbReference type="InterPro" id="IPR011006">
    <property type="entry name" value="CheY-like_superfamily"/>
</dbReference>
<dbReference type="PANTHER" id="PTHR44591:SF3">
    <property type="entry name" value="RESPONSE REGULATORY DOMAIN-CONTAINING PROTEIN"/>
    <property type="match status" value="1"/>
</dbReference>
<feature type="domain" description="Response regulatory" evidence="3">
    <location>
        <begin position="3"/>
        <end position="119"/>
    </location>
</feature>
<evidence type="ECO:0000259" key="3">
    <source>
        <dbReference type="PROSITE" id="PS50110"/>
    </source>
</evidence>
<dbReference type="SUPFAM" id="SSF52172">
    <property type="entry name" value="CheY-like"/>
    <property type="match status" value="1"/>
</dbReference>
<evidence type="ECO:0000256" key="2">
    <source>
        <dbReference type="PROSITE-ProRule" id="PRU00169"/>
    </source>
</evidence>
<dbReference type="PROSITE" id="PS50110">
    <property type="entry name" value="RESPONSE_REGULATORY"/>
    <property type="match status" value="1"/>
</dbReference>
<dbReference type="InterPro" id="IPR001789">
    <property type="entry name" value="Sig_transdc_resp-reg_receiver"/>
</dbReference>
<dbReference type="Gene3D" id="3.40.50.2300">
    <property type="match status" value="1"/>
</dbReference>
<reference evidence="5" key="1">
    <citation type="journal article" date="2019" name="Int. J. Syst. Evol. Microbiol.">
        <title>The Global Catalogue of Microorganisms (GCM) 10K type strain sequencing project: providing services to taxonomists for standard genome sequencing and annotation.</title>
        <authorList>
            <consortium name="The Broad Institute Genomics Platform"/>
            <consortium name="The Broad Institute Genome Sequencing Center for Infectious Disease"/>
            <person name="Wu L."/>
            <person name="Ma J."/>
        </authorList>
    </citation>
    <scope>NUCLEOTIDE SEQUENCE [LARGE SCALE GENOMIC DNA]</scope>
    <source>
        <strain evidence="5">CGMCC 1.15439</strain>
    </source>
</reference>
<feature type="modified residue" description="4-aspartylphosphate" evidence="2">
    <location>
        <position position="52"/>
    </location>
</feature>